<feature type="signal peptide" evidence="3">
    <location>
        <begin position="1"/>
        <end position="31"/>
    </location>
</feature>
<dbReference type="EMBL" id="CP026520">
    <property type="protein sequence ID" value="QAV17644.1"/>
    <property type="molecule type" value="Genomic_DNA"/>
</dbReference>
<evidence type="ECO:0000313" key="8">
    <source>
        <dbReference type="Proteomes" id="UP001527202"/>
    </source>
</evidence>
<dbReference type="InterPro" id="IPR013783">
    <property type="entry name" value="Ig-like_fold"/>
</dbReference>
<dbReference type="InterPro" id="IPR003610">
    <property type="entry name" value="CBM5/12"/>
</dbReference>
<dbReference type="Pfam" id="PF00041">
    <property type="entry name" value="fn3"/>
    <property type="match status" value="1"/>
</dbReference>
<reference evidence="5 8" key="2">
    <citation type="submission" date="2022-05" db="EMBL/GenBank/DDBJ databases">
        <title>Genome Sequencing of Bee-Associated Microbes.</title>
        <authorList>
            <person name="Dunlap C."/>
        </authorList>
    </citation>
    <scope>NUCLEOTIDE SEQUENCE [LARGE SCALE GENOMIC DNA]</scope>
    <source>
        <strain evidence="5 8">NRRL B-23120</strain>
    </source>
</reference>
<evidence type="ECO:0000256" key="2">
    <source>
        <dbReference type="ARBA" id="ARBA00023326"/>
    </source>
</evidence>
<dbReference type="InterPro" id="IPR036573">
    <property type="entry name" value="CBM_sf_5/12"/>
</dbReference>
<dbReference type="GO" id="GO:0005576">
    <property type="term" value="C:extracellular region"/>
    <property type="evidence" value="ECO:0007669"/>
    <property type="project" value="InterPro"/>
</dbReference>
<dbReference type="GO" id="GO:0004553">
    <property type="term" value="F:hydrolase activity, hydrolyzing O-glycosyl compounds"/>
    <property type="evidence" value="ECO:0007669"/>
    <property type="project" value="InterPro"/>
</dbReference>
<dbReference type="OrthoDB" id="9775889at2"/>
<evidence type="ECO:0000256" key="3">
    <source>
        <dbReference type="SAM" id="SignalP"/>
    </source>
</evidence>
<dbReference type="SUPFAM" id="SSF51445">
    <property type="entry name" value="(Trans)glycosidases"/>
    <property type="match status" value="1"/>
</dbReference>
<dbReference type="EMBL" id="JAMDMJ010000039">
    <property type="protein sequence ID" value="MCY9599114.1"/>
    <property type="molecule type" value="Genomic_DNA"/>
</dbReference>
<dbReference type="GO" id="GO:0030246">
    <property type="term" value="F:carbohydrate binding"/>
    <property type="evidence" value="ECO:0007669"/>
    <property type="project" value="InterPro"/>
</dbReference>
<dbReference type="SMART" id="SM00060">
    <property type="entry name" value="FN3"/>
    <property type="match status" value="1"/>
</dbReference>
<dbReference type="Gene3D" id="2.10.10.20">
    <property type="entry name" value="Carbohydrate-binding module superfamily 5/12"/>
    <property type="match status" value="1"/>
</dbReference>
<keyword evidence="2" id="KW-0624">Polysaccharide degradation</keyword>
<dbReference type="SMART" id="SM00495">
    <property type="entry name" value="ChtBD3"/>
    <property type="match status" value="1"/>
</dbReference>
<evidence type="ECO:0000313" key="6">
    <source>
        <dbReference type="EMBL" id="QAV17644.1"/>
    </source>
</evidence>
<dbReference type="AlphaFoldDB" id="A0A410WTI2"/>
<dbReference type="PROSITE" id="PS50853">
    <property type="entry name" value="FN3"/>
    <property type="match status" value="1"/>
</dbReference>
<dbReference type="SUPFAM" id="SSF49265">
    <property type="entry name" value="Fibronectin type III"/>
    <property type="match status" value="1"/>
</dbReference>
<keyword evidence="1 5" id="KW-0378">Hydrolase</keyword>
<protein>
    <submittedName>
        <fullName evidence="5">Glycosyl hydrolase family 18 protein</fullName>
    </submittedName>
</protein>
<organism evidence="6 7">
    <name type="scientific">Paenibacillus chitinolyticus</name>
    <dbReference type="NCBI Taxonomy" id="79263"/>
    <lineage>
        <taxon>Bacteria</taxon>
        <taxon>Bacillati</taxon>
        <taxon>Bacillota</taxon>
        <taxon>Bacilli</taxon>
        <taxon>Bacillales</taxon>
        <taxon>Paenibacillaceae</taxon>
        <taxon>Paenibacillus</taxon>
    </lineage>
</organism>
<dbReference type="CDD" id="cd00063">
    <property type="entry name" value="FN3"/>
    <property type="match status" value="1"/>
</dbReference>
<dbReference type="SUPFAM" id="SSF51055">
    <property type="entry name" value="Carbohydrate binding domain"/>
    <property type="match status" value="1"/>
</dbReference>
<evidence type="ECO:0000256" key="1">
    <source>
        <dbReference type="ARBA" id="ARBA00022801"/>
    </source>
</evidence>
<dbReference type="Pfam" id="PF00704">
    <property type="entry name" value="Glyco_hydro_18"/>
    <property type="match status" value="1"/>
</dbReference>
<dbReference type="Proteomes" id="UP001527202">
    <property type="component" value="Unassembled WGS sequence"/>
</dbReference>
<keyword evidence="8" id="KW-1185">Reference proteome</keyword>
<dbReference type="CDD" id="cd12215">
    <property type="entry name" value="ChiC_BD"/>
    <property type="match status" value="1"/>
</dbReference>
<evidence type="ECO:0000259" key="4">
    <source>
        <dbReference type="PROSITE" id="PS50853"/>
    </source>
</evidence>
<dbReference type="InterPro" id="IPR017853">
    <property type="entry name" value="GH"/>
</dbReference>
<dbReference type="KEGG" id="pchi:PC41400_08190"/>
<reference evidence="6 7" key="1">
    <citation type="submission" date="2018-01" db="EMBL/GenBank/DDBJ databases">
        <title>The whole genome sequencing and assembly of Paenibacillus chitinolyticus KCCM 41400 strain.</title>
        <authorList>
            <person name="Kim J.-Y."/>
            <person name="Park M.-K."/>
            <person name="Lee Y.-J."/>
            <person name="Yi H."/>
            <person name="Bahn Y.-S."/>
            <person name="Kim J.F."/>
            <person name="Lee D.-W."/>
        </authorList>
    </citation>
    <scope>NUCLEOTIDE SEQUENCE [LARGE SCALE GENOMIC DNA]</scope>
    <source>
        <strain evidence="6 7">KCCM 41400</strain>
    </source>
</reference>
<sequence length="560" mass="59285">MTSYTTPRKKMKMIHLALAFTLGLGVVPALASSQANAAGTAAAACQDPAWNSTTAYTAGKRVSYSGKTFEAKWWTQGEQPNTANTWGAWKYVSDCGSTGGGTTDTQAPSVPSGLKATASTSTSVSLSWVASTDNVGVSGYDVYQGTALAASVTGTTALVTGLTASTAYSFTVKAKDAAGNVSAASAPVSVTTPAGGTTPSPDRRYVAYASTWNTSIYDLKLENIPNYVTDINLSFARPDTKYVKGSYAFDQEVAGFEFVEGASTGRGQLKFTPQQSQDLRSNIAALNARGTDTWLSVGGWSYSQGTQWGNFNAPHVVDLALDLGASGVDIDWESSGSNCNKAAAESFSCSKDAEIANIINSLYNEIKARGAKLKISIAGWSTGAYYVKGSPFEEGKVQYGSPFGGTMYRVVKDHGSKIDMINLMSYDGGVYYDPREGYESYRAIYGGTINMGLQIAPEGSGGAVLKLNAAPGTVYDAEMLNGQNNVASAYYNVETLVKYVKNKGKSFDGFMLWQLWKQRVHLPVPSDGATENSAGQYVCRNLPLAGDCSQTIPTLPKLTP</sequence>
<dbReference type="Gene3D" id="2.60.40.10">
    <property type="entry name" value="Immunoglobulins"/>
    <property type="match status" value="1"/>
</dbReference>
<dbReference type="Pfam" id="PF02839">
    <property type="entry name" value="CBM_5_12"/>
    <property type="match status" value="1"/>
</dbReference>
<dbReference type="InterPro" id="IPR003961">
    <property type="entry name" value="FN3_dom"/>
</dbReference>
<dbReference type="Proteomes" id="UP000288943">
    <property type="component" value="Chromosome"/>
</dbReference>
<evidence type="ECO:0000313" key="7">
    <source>
        <dbReference type="Proteomes" id="UP000288943"/>
    </source>
</evidence>
<proteinExistence type="predicted"/>
<keyword evidence="3" id="KW-0732">Signal</keyword>
<feature type="chain" id="PRO_5019423552" evidence="3">
    <location>
        <begin position="32"/>
        <end position="560"/>
    </location>
</feature>
<feature type="domain" description="Fibronectin type-III" evidence="4">
    <location>
        <begin position="110"/>
        <end position="195"/>
    </location>
</feature>
<dbReference type="InterPro" id="IPR036116">
    <property type="entry name" value="FN3_sf"/>
</dbReference>
<accession>A0A410WTI2</accession>
<dbReference type="GeneID" id="95374790"/>
<name>A0A410WTI2_9BACL</name>
<dbReference type="Gene3D" id="3.20.20.80">
    <property type="entry name" value="Glycosidases"/>
    <property type="match status" value="1"/>
</dbReference>
<dbReference type="RefSeq" id="WP_042229073.1">
    <property type="nucleotide sequence ID" value="NZ_CP026520.1"/>
</dbReference>
<keyword evidence="2" id="KW-0119">Carbohydrate metabolism</keyword>
<evidence type="ECO:0000313" key="5">
    <source>
        <dbReference type="EMBL" id="MCY9599114.1"/>
    </source>
</evidence>
<dbReference type="GO" id="GO:0000272">
    <property type="term" value="P:polysaccharide catabolic process"/>
    <property type="evidence" value="ECO:0007669"/>
    <property type="project" value="UniProtKB-KW"/>
</dbReference>
<gene>
    <name evidence="5" type="ORF">M5X16_25475</name>
    <name evidence="6" type="ORF">PC41400_08190</name>
</gene>
<dbReference type="InterPro" id="IPR001223">
    <property type="entry name" value="Glyco_hydro18_cat"/>
</dbReference>